<dbReference type="InterPro" id="IPR044198">
    <property type="entry name" value="DEK"/>
</dbReference>
<dbReference type="AlphaFoldDB" id="A0A2R5GMC7"/>
<proteinExistence type="predicted"/>
<dbReference type="GO" id="GO:0042393">
    <property type="term" value="F:histone binding"/>
    <property type="evidence" value="ECO:0007669"/>
    <property type="project" value="TreeGrafter"/>
</dbReference>
<dbReference type="GO" id="GO:0003677">
    <property type="term" value="F:DNA binding"/>
    <property type="evidence" value="ECO:0007669"/>
    <property type="project" value="InterPro"/>
</dbReference>
<dbReference type="GO" id="GO:0006325">
    <property type="term" value="P:chromatin organization"/>
    <property type="evidence" value="ECO:0007669"/>
    <property type="project" value="InterPro"/>
</dbReference>
<organism evidence="2 3">
    <name type="scientific">Hondaea fermentalgiana</name>
    <dbReference type="NCBI Taxonomy" id="2315210"/>
    <lineage>
        <taxon>Eukaryota</taxon>
        <taxon>Sar</taxon>
        <taxon>Stramenopiles</taxon>
        <taxon>Bigyra</taxon>
        <taxon>Labyrinthulomycetes</taxon>
        <taxon>Thraustochytrida</taxon>
        <taxon>Thraustochytriidae</taxon>
        <taxon>Hondaea</taxon>
    </lineage>
</organism>
<feature type="compositionally biased region" description="Low complexity" evidence="1">
    <location>
        <begin position="46"/>
        <end position="66"/>
    </location>
</feature>
<feature type="region of interest" description="Disordered" evidence="1">
    <location>
        <begin position="297"/>
        <end position="356"/>
    </location>
</feature>
<feature type="compositionally biased region" description="Low complexity" evidence="1">
    <location>
        <begin position="140"/>
        <end position="149"/>
    </location>
</feature>
<gene>
    <name evidence="2" type="ORF">FCC1311_076832</name>
</gene>
<accession>A0A2R5GMC7</accession>
<dbReference type="InParanoid" id="A0A2R5GMC7"/>
<sequence length="414" mass="44155">MADAMEVEAKAPEAAAAAAPAAAPVVDKTVVVDTEPGPDGSETKTVEVTTTKASATGPAEATVTTTVDKDTTVTAPDGTKSTTVETTETTETVPAADPAPVADAPAEKDATATENGNGTKEAKAPKKKAEPKTPAKKKSAATPEPASGGRRSGRARKQVDHFVPVEAATKEEVFEVPTGSGTAVSEMKKVKDNLSKFSGNSEEIKALHSAMYGRRGKKNDAKKNVLAFSGLVYPEGVSKEEARDRVFQNIGKWQIDFLRQMIDVFGVDRTSKTKKEDLLDTFIDWLEKPTYNEDMKGAGAKAKKAKAKSPAKKATKRKSPAKAAKSPASAKKRKTTTDKKPAKKADKKEEKPEKEVPEALVKEIKDKIDTIIKSADRDKLKVAAVRKQIMTEVPDANADHKALIHRLIGEALSS</sequence>
<protein>
    <submittedName>
        <fullName evidence="2">Protein DEK</fullName>
    </submittedName>
</protein>
<dbReference type="EMBL" id="BEYU01000098">
    <property type="protein sequence ID" value="GBG31459.1"/>
    <property type="molecule type" value="Genomic_DNA"/>
</dbReference>
<comment type="caution">
    <text evidence="2">The sequence shown here is derived from an EMBL/GenBank/DDBJ whole genome shotgun (WGS) entry which is preliminary data.</text>
</comment>
<dbReference type="Proteomes" id="UP000241890">
    <property type="component" value="Unassembled WGS sequence"/>
</dbReference>
<dbReference type="PANTHER" id="PTHR13468">
    <property type="entry name" value="DEK PROTEIN"/>
    <property type="match status" value="1"/>
</dbReference>
<feature type="region of interest" description="Disordered" evidence="1">
    <location>
        <begin position="1"/>
        <end position="159"/>
    </location>
</feature>
<feature type="compositionally biased region" description="Basic and acidic residues" evidence="1">
    <location>
        <begin position="335"/>
        <end position="356"/>
    </location>
</feature>
<feature type="compositionally biased region" description="Low complexity" evidence="1">
    <location>
        <begin position="82"/>
        <end position="104"/>
    </location>
</feature>
<keyword evidence="3" id="KW-1185">Reference proteome</keyword>
<feature type="compositionally biased region" description="Basic and acidic residues" evidence="1">
    <location>
        <begin position="120"/>
        <end position="133"/>
    </location>
</feature>
<dbReference type="GO" id="GO:2000779">
    <property type="term" value="P:regulation of double-strand break repair"/>
    <property type="evidence" value="ECO:0007669"/>
    <property type="project" value="TreeGrafter"/>
</dbReference>
<evidence type="ECO:0000313" key="3">
    <source>
        <dbReference type="Proteomes" id="UP000241890"/>
    </source>
</evidence>
<reference evidence="2 3" key="1">
    <citation type="submission" date="2017-12" db="EMBL/GenBank/DDBJ databases">
        <title>Sequencing, de novo assembly and annotation of complete genome of a new Thraustochytrid species, strain FCC1311.</title>
        <authorList>
            <person name="Sedici K."/>
            <person name="Godart F."/>
            <person name="Aiese Cigliano R."/>
            <person name="Sanseverino W."/>
            <person name="Barakat M."/>
            <person name="Ortet P."/>
            <person name="Marechal E."/>
            <person name="Cagnac O."/>
            <person name="Amato A."/>
        </authorList>
    </citation>
    <scope>NUCLEOTIDE SEQUENCE [LARGE SCALE GENOMIC DNA]</scope>
</reference>
<feature type="compositionally biased region" description="Basic residues" evidence="1">
    <location>
        <begin position="301"/>
        <end position="320"/>
    </location>
</feature>
<name>A0A2R5GMC7_9STRA</name>
<feature type="compositionally biased region" description="Low complexity" evidence="1">
    <location>
        <begin position="12"/>
        <end position="35"/>
    </location>
</feature>
<dbReference type="PANTHER" id="PTHR13468:SF1">
    <property type="entry name" value="PROTEIN DEK"/>
    <property type="match status" value="1"/>
</dbReference>
<dbReference type="GO" id="GO:0005634">
    <property type="term" value="C:nucleus"/>
    <property type="evidence" value="ECO:0007669"/>
    <property type="project" value="TreeGrafter"/>
</dbReference>
<dbReference type="OrthoDB" id="202845at2759"/>
<evidence type="ECO:0000256" key="1">
    <source>
        <dbReference type="SAM" id="MobiDB-lite"/>
    </source>
</evidence>
<evidence type="ECO:0000313" key="2">
    <source>
        <dbReference type="EMBL" id="GBG31459.1"/>
    </source>
</evidence>